<proteinExistence type="predicted"/>
<organism evidence="1">
    <name type="scientific">Arundo donax</name>
    <name type="common">Giant reed</name>
    <name type="synonym">Donax arundinaceus</name>
    <dbReference type="NCBI Taxonomy" id="35708"/>
    <lineage>
        <taxon>Eukaryota</taxon>
        <taxon>Viridiplantae</taxon>
        <taxon>Streptophyta</taxon>
        <taxon>Embryophyta</taxon>
        <taxon>Tracheophyta</taxon>
        <taxon>Spermatophyta</taxon>
        <taxon>Magnoliopsida</taxon>
        <taxon>Liliopsida</taxon>
        <taxon>Poales</taxon>
        <taxon>Poaceae</taxon>
        <taxon>PACMAD clade</taxon>
        <taxon>Arundinoideae</taxon>
        <taxon>Arundineae</taxon>
        <taxon>Arundo</taxon>
    </lineage>
</organism>
<sequence>MSISRRKRDMIACHATCASHRFPLVGSFKRERLEDTGIRIQNYHAHEHTPKEIRKLCGARKPTSQEAVTQSHRC</sequence>
<dbReference type="AlphaFoldDB" id="A0A0A8XUP3"/>
<reference evidence="1" key="1">
    <citation type="submission" date="2014-09" db="EMBL/GenBank/DDBJ databases">
        <authorList>
            <person name="Magalhaes I.L.F."/>
            <person name="Oliveira U."/>
            <person name="Santos F.R."/>
            <person name="Vidigal T.H.D.A."/>
            <person name="Brescovit A.D."/>
            <person name="Santos A.J."/>
        </authorList>
    </citation>
    <scope>NUCLEOTIDE SEQUENCE</scope>
    <source>
        <tissue evidence="1">Shoot tissue taken approximately 20 cm above the soil surface</tissue>
    </source>
</reference>
<dbReference type="EMBL" id="GBRH01280206">
    <property type="protein sequence ID" value="JAD17689.1"/>
    <property type="molecule type" value="Transcribed_RNA"/>
</dbReference>
<evidence type="ECO:0000313" key="1">
    <source>
        <dbReference type="EMBL" id="JAD17689.1"/>
    </source>
</evidence>
<protein>
    <submittedName>
        <fullName evidence="1">Uncharacterized protein</fullName>
    </submittedName>
</protein>
<name>A0A0A8XUP3_ARUDO</name>
<accession>A0A0A8XUP3</accession>
<reference evidence="1" key="2">
    <citation type="journal article" date="2015" name="Data Brief">
        <title>Shoot transcriptome of the giant reed, Arundo donax.</title>
        <authorList>
            <person name="Barrero R.A."/>
            <person name="Guerrero F.D."/>
            <person name="Moolhuijzen P."/>
            <person name="Goolsby J.A."/>
            <person name="Tidwell J."/>
            <person name="Bellgard S.E."/>
            <person name="Bellgard M.I."/>
        </authorList>
    </citation>
    <scope>NUCLEOTIDE SEQUENCE</scope>
    <source>
        <tissue evidence="1">Shoot tissue taken approximately 20 cm above the soil surface</tissue>
    </source>
</reference>